<dbReference type="Pfam" id="PF13480">
    <property type="entry name" value="Acetyltransf_6"/>
    <property type="match status" value="1"/>
</dbReference>
<evidence type="ECO:0000256" key="3">
    <source>
        <dbReference type="ARBA" id="ARBA00022960"/>
    </source>
</evidence>
<dbReference type="RefSeq" id="WP_166405270.1">
    <property type="nucleotide sequence ID" value="NZ_BEXT01000001.1"/>
</dbReference>
<dbReference type="GO" id="GO:0008360">
    <property type="term" value="P:regulation of cell shape"/>
    <property type="evidence" value="ECO:0007669"/>
    <property type="project" value="UniProtKB-KW"/>
</dbReference>
<gene>
    <name evidence="8" type="ORF">DENIS_4767</name>
</gene>
<protein>
    <recommendedName>
        <fullName evidence="7">BioF2-like acetyltransferase domain-containing protein</fullName>
    </recommendedName>
</protein>
<organism evidence="8 9">
    <name type="scientific">Desulfonema ishimotonii</name>
    <dbReference type="NCBI Taxonomy" id="45657"/>
    <lineage>
        <taxon>Bacteria</taxon>
        <taxon>Pseudomonadati</taxon>
        <taxon>Thermodesulfobacteriota</taxon>
        <taxon>Desulfobacteria</taxon>
        <taxon>Desulfobacterales</taxon>
        <taxon>Desulfococcaceae</taxon>
        <taxon>Desulfonema</taxon>
    </lineage>
</organism>
<keyword evidence="5" id="KW-0012">Acyltransferase</keyword>
<comment type="caution">
    <text evidence="8">The sequence shown here is derived from an EMBL/GenBank/DDBJ whole genome shotgun (WGS) entry which is preliminary data.</text>
</comment>
<reference evidence="9" key="2">
    <citation type="submission" date="2019-01" db="EMBL/GenBank/DDBJ databases">
        <title>Genome sequence of Desulfonema ishimotonii strain Tokyo 01.</title>
        <authorList>
            <person name="Fukui M."/>
        </authorList>
    </citation>
    <scope>NUCLEOTIDE SEQUENCE [LARGE SCALE GENOMIC DNA]</scope>
    <source>
        <strain evidence="9">Tokyo 01</strain>
    </source>
</reference>
<dbReference type="InterPro" id="IPR003447">
    <property type="entry name" value="FEMABX"/>
</dbReference>
<keyword evidence="2" id="KW-0808">Transferase</keyword>
<keyword evidence="6" id="KW-0961">Cell wall biogenesis/degradation</keyword>
<name>A0A401G3F5_9BACT</name>
<dbReference type="Gene3D" id="3.40.630.30">
    <property type="match status" value="1"/>
</dbReference>
<evidence type="ECO:0000256" key="5">
    <source>
        <dbReference type="ARBA" id="ARBA00023315"/>
    </source>
</evidence>
<keyword evidence="9" id="KW-1185">Reference proteome</keyword>
<feature type="domain" description="BioF2-like acetyltransferase" evidence="7">
    <location>
        <begin position="153"/>
        <end position="284"/>
    </location>
</feature>
<evidence type="ECO:0000256" key="2">
    <source>
        <dbReference type="ARBA" id="ARBA00022679"/>
    </source>
</evidence>
<dbReference type="GO" id="GO:0009252">
    <property type="term" value="P:peptidoglycan biosynthetic process"/>
    <property type="evidence" value="ECO:0007669"/>
    <property type="project" value="UniProtKB-KW"/>
</dbReference>
<dbReference type="Proteomes" id="UP000288096">
    <property type="component" value="Unassembled WGS sequence"/>
</dbReference>
<evidence type="ECO:0000313" key="9">
    <source>
        <dbReference type="Proteomes" id="UP000288096"/>
    </source>
</evidence>
<evidence type="ECO:0000256" key="1">
    <source>
        <dbReference type="ARBA" id="ARBA00009943"/>
    </source>
</evidence>
<dbReference type="GO" id="GO:0071555">
    <property type="term" value="P:cell wall organization"/>
    <property type="evidence" value="ECO:0007669"/>
    <property type="project" value="UniProtKB-KW"/>
</dbReference>
<keyword evidence="3" id="KW-0133">Cell shape</keyword>
<dbReference type="InterPro" id="IPR050644">
    <property type="entry name" value="PG_Glycine_Bridge_Synth"/>
</dbReference>
<evidence type="ECO:0000259" key="7">
    <source>
        <dbReference type="Pfam" id="PF13480"/>
    </source>
</evidence>
<dbReference type="SUPFAM" id="SSF55729">
    <property type="entry name" value="Acyl-CoA N-acyltransferases (Nat)"/>
    <property type="match status" value="1"/>
</dbReference>
<accession>A0A401G3F5</accession>
<comment type="similarity">
    <text evidence="1">Belongs to the FemABX family.</text>
</comment>
<dbReference type="PANTHER" id="PTHR36174">
    <property type="entry name" value="LIPID II:GLYCINE GLYCYLTRANSFERASE"/>
    <property type="match status" value="1"/>
</dbReference>
<evidence type="ECO:0000256" key="6">
    <source>
        <dbReference type="ARBA" id="ARBA00023316"/>
    </source>
</evidence>
<dbReference type="GO" id="GO:0016755">
    <property type="term" value="F:aminoacyltransferase activity"/>
    <property type="evidence" value="ECO:0007669"/>
    <property type="project" value="InterPro"/>
</dbReference>
<evidence type="ECO:0000313" key="8">
    <source>
        <dbReference type="EMBL" id="GBC63769.1"/>
    </source>
</evidence>
<dbReference type="AlphaFoldDB" id="A0A401G3F5"/>
<dbReference type="InterPro" id="IPR038740">
    <property type="entry name" value="BioF2-like_GNAT_dom"/>
</dbReference>
<proteinExistence type="inferred from homology"/>
<dbReference type="PROSITE" id="PS51191">
    <property type="entry name" value="FEMABX"/>
    <property type="match status" value="1"/>
</dbReference>
<reference evidence="9" key="1">
    <citation type="submission" date="2017-11" db="EMBL/GenBank/DDBJ databases">
        <authorList>
            <person name="Watanabe M."/>
            <person name="Kojima H."/>
        </authorList>
    </citation>
    <scope>NUCLEOTIDE SEQUENCE [LARGE SCALE GENOMIC DNA]</scope>
    <source>
        <strain evidence="9">Tokyo 01</strain>
    </source>
</reference>
<dbReference type="PANTHER" id="PTHR36174:SF1">
    <property type="entry name" value="LIPID II:GLYCINE GLYCYLTRANSFERASE"/>
    <property type="match status" value="1"/>
</dbReference>
<dbReference type="EMBL" id="BEXT01000001">
    <property type="protein sequence ID" value="GBC63769.1"/>
    <property type="molecule type" value="Genomic_DNA"/>
</dbReference>
<dbReference type="InterPro" id="IPR016181">
    <property type="entry name" value="Acyl_CoA_acyltransferase"/>
</dbReference>
<keyword evidence="4" id="KW-0573">Peptidoglycan synthesis</keyword>
<sequence length="353" mass="41245">MKPMIIDPCQDKRWDDFVNQHPFGWLYHTSIWKMVLEKSFHHIKANYFVLIDKKTYDIRAALPCCHVKSWLTGNRLVSLPFTTLSDPLVNSPDEFRMLMASAIDLSGKFKCRYMEIGVFQSGNCIENREISALKNYRVHHLTIDRDAEALKTRFKRTVRQSIRRAEAEAVHVSEGRGESDLSEFFTLYLKTRKRRLLPPQPYRFIRTIWRELHPRGYLTLLMARHNGQTIGSAILLKFKERLSVEFLVSDETSFHLRPNHILVWNAIKMARKEGYGVFDFGRTASGNRGLIKFKKSWGAQDENLLHLYYPGEMCGNAARREDTLKYKLVKKVCHMAPPPFFQGLGIFLYRHMG</sequence>
<evidence type="ECO:0000256" key="4">
    <source>
        <dbReference type="ARBA" id="ARBA00022984"/>
    </source>
</evidence>